<organism evidence="2 3">
    <name type="scientific">Daldinia eschscholtzii</name>
    <dbReference type="NCBI Taxonomy" id="292717"/>
    <lineage>
        <taxon>Eukaryota</taxon>
        <taxon>Fungi</taxon>
        <taxon>Dikarya</taxon>
        <taxon>Ascomycota</taxon>
        <taxon>Pezizomycotina</taxon>
        <taxon>Sordariomycetes</taxon>
        <taxon>Xylariomycetidae</taxon>
        <taxon>Xylariales</taxon>
        <taxon>Hypoxylaceae</taxon>
        <taxon>Daldinia</taxon>
    </lineage>
</organism>
<sequence length="103" mass="11326">MHSSNFFALALAICGSVAAVAFPSNTIPTPPTPVLAAWAPSDSPDCASIEEYCKCKDEYDLQFSLVLPRPRLFDFQCETNPNCEWCRDHNAWGDQNPTSSAKV</sequence>
<dbReference type="AlphaFoldDB" id="A0AAX6M8E1"/>
<feature type="signal peptide" evidence="1">
    <location>
        <begin position="1"/>
        <end position="19"/>
    </location>
</feature>
<name>A0AAX6M8E1_9PEZI</name>
<protein>
    <submittedName>
        <fullName evidence="2">Uncharacterized protein</fullName>
    </submittedName>
</protein>
<accession>A0AAX6M8E1</accession>
<dbReference type="Proteomes" id="UP001369815">
    <property type="component" value="Unassembled WGS sequence"/>
</dbReference>
<evidence type="ECO:0000256" key="1">
    <source>
        <dbReference type="SAM" id="SignalP"/>
    </source>
</evidence>
<evidence type="ECO:0000313" key="3">
    <source>
        <dbReference type="Proteomes" id="UP001369815"/>
    </source>
</evidence>
<proteinExistence type="predicted"/>
<comment type="caution">
    <text evidence="2">The sequence shown here is derived from an EMBL/GenBank/DDBJ whole genome shotgun (WGS) entry which is preliminary data.</text>
</comment>
<keyword evidence="3" id="KW-1185">Reference proteome</keyword>
<gene>
    <name evidence="2" type="ORF">Daesc_008986</name>
</gene>
<evidence type="ECO:0000313" key="2">
    <source>
        <dbReference type="EMBL" id="KAK6948915.1"/>
    </source>
</evidence>
<reference evidence="2 3" key="1">
    <citation type="journal article" date="2024" name="Front Chem Biol">
        <title>Unveiling the potential of Daldinia eschscholtzii MFLUCC 19-0629 through bioactivity and bioinformatics studies for enhanced sustainable agriculture production.</title>
        <authorList>
            <person name="Brooks S."/>
            <person name="Weaver J.A."/>
            <person name="Klomchit A."/>
            <person name="Alharthi S.A."/>
            <person name="Onlamun T."/>
            <person name="Nurani R."/>
            <person name="Vong T.K."/>
            <person name="Alberti F."/>
            <person name="Greco C."/>
        </authorList>
    </citation>
    <scope>NUCLEOTIDE SEQUENCE [LARGE SCALE GENOMIC DNA]</scope>
    <source>
        <strain evidence="2">MFLUCC 19-0629</strain>
    </source>
</reference>
<keyword evidence="1" id="KW-0732">Signal</keyword>
<dbReference type="EMBL" id="JBANMG010000009">
    <property type="protein sequence ID" value="KAK6948915.1"/>
    <property type="molecule type" value="Genomic_DNA"/>
</dbReference>
<feature type="chain" id="PRO_5043466816" evidence="1">
    <location>
        <begin position="20"/>
        <end position="103"/>
    </location>
</feature>